<dbReference type="Proteomes" id="UP000002318">
    <property type="component" value="Chromosome"/>
</dbReference>
<keyword evidence="4 5" id="KW-0472">Membrane</keyword>
<dbReference type="Gene3D" id="1.20.1540.10">
    <property type="entry name" value="Rhomboid-like"/>
    <property type="match status" value="1"/>
</dbReference>
<keyword evidence="8" id="KW-1185">Reference proteome</keyword>
<dbReference type="HOGENOM" id="CLU_095713_0_0_12"/>
<feature type="domain" description="Peptidase S54 rhomboid" evidence="6">
    <location>
        <begin position="52"/>
        <end position="182"/>
    </location>
</feature>
<evidence type="ECO:0000313" key="8">
    <source>
        <dbReference type="Proteomes" id="UP000002318"/>
    </source>
</evidence>
<dbReference type="InterPro" id="IPR022764">
    <property type="entry name" value="Peptidase_S54_rhomboid_dom"/>
</dbReference>
<evidence type="ECO:0000256" key="2">
    <source>
        <dbReference type="ARBA" id="ARBA00022692"/>
    </source>
</evidence>
<dbReference type="RefSeq" id="WP_013255602.1">
    <property type="nucleotide sequence ID" value="NC_014364.1"/>
</dbReference>
<dbReference type="InterPro" id="IPR035952">
    <property type="entry name" value="Rhomboid-like_sf"/>
</dbReference>
<feature type="transmembrane region" description="Helical" evidence="5">
    <location>
        <begin position="120"/>
        <end position="151"/>
    </location>
</feature>
<comment type="subcellular location">
    <subcellularLocation>
        <location evidence="1">Membrane</location>
        <topology evidence="1">Multi-pass membrane protein</topology>
    </subcellularLocation>
</comment>
<feature type="transmembrane region" description="Helical" evidence="5">
    <location>
        <begin position="59"/>
        <end position="79"/>
    </location>
</feature>
<evidence type="ECO:0000313" key="7">
    <source>
        <dbReference type="EMBL" id="ADK82143.1"/>
    </source>
</evidence>
<keyword evidence="3 5" id="KW-1133">Transmembrane helix</keyword>
<protein>
    <submittedName>
        <fullName evidence="7">Rhomboid family protein</fullName>
    </submittedName>
</protein>
<dbReference type="AlphaFoldDB" id="E1R4Q5"/>
<feature type="transmembrane region" description="Helical" evidence="5">
    <location>
        <begin position="91"/>
        <end position="114"/>
    </location>
</feature>
<dbReference type="GO" id="GO:0004252">
    <property type="term" value="F:serine-type endopeptidase activity"/>
    <property type="evidence" value="ECO:0007669"/>
    <property type="project" value="InterPro"/>
</dbReference>
<accession>E1R4Q5</accession>
<dbReference type="Pfam" id="PF01694">
    <property type="entry name" value="Rhomboid"/>
    <property type="match status" value="1"/>
</dbReference>
<dbReference type="STRING" id="573413.Spirs_3042"/>
<evidence type="ECO:0000256" key="4">
    <source>
        <dbReference type="ARBA" id="ARBA00023136"/>
    </source>
</evidence>
<name>E1R4Q5_SEDSS</name>
<proteinExistence type="predicted"/>
<dbReference type="KEGG" id="ssm:Spirs_3042"/>
<evidence type="ECO:0000256" key="1">
    <source>
        <dbReference type="ARBA" id="ARBA00004141"/>
    </source>
</evidence>
<dbReference type="GO" id="GO:0016020">
    <property type="term" value="C:membrane"/>
    <property type="evidence" value="ECO:0007669"/>
    <property type="project" value="UniProtKB-SubCell"/>
</dbReference>
<evidence type="ECO:0000259" key="6">
    <source>
        <dbReference type="Pfam" id="PF01694"/>
    </source>
</evidence>
<gene>
    <name evidence="7" type="ordered locus">Spirs_3042</name>
</gene>
<sequence>MKIRYNAPVTLTFALISATVLLLDQLFGLHLISTFFIVPGKGGFDPTFAPGYLRLVTHIIGHVGWQHLLGNFSIILLIGPILEEKYGSSSLLVMILLTALITGLLNVLFFPTALLGASGVAFMMILLVSFTNIRSGDVPLTFILILLFYLAREVMNSLQTNQISEFAHIVGGFCGSLFGFLKPRR</sequence>
<dbReference type="EMBL" id="CP002116">
    <property type="protein sequence ID" value="ADK82143.1"/>
    <property type="molecule type" value="Genomic_DNA"/>
</dbReference>
<reference evidence="7 8" key="1">
    <citation type="journal article" date="2010" name="Stand. Genomic Sci.">
        <title>Complete genome sequence of Spirochaeta smaragdinae type strain (SEBR 4228).</title>
        <authorList>
            <person name="Mavromatis K."/>
            <person name="Yasawong M."/>
            <person name="Chertkov O."/>
            <person name="Lapidus A."/>
            <person name="Lucas S."/>
            <person name="Nolan M."/>
            <person name="Del Rio T.G."/>
            <person name="Tice H."/>
            <person name="Cheng J.F."/>
            <person name="Pitluck S."/>
            <person name="Liolios K."/>
            <person name="Ivanova N."/>
            <person name="Tapia R."/>
            <person name="Han C."/>
            <person name="Bruce D."/>
            <person name="Goodwin L."/>
            <person name="Pati A."/>
            <person name="Chen A."/>
            <person name="Palaniappan K."/>
            <person name="Land M."/>
            <person name="Hauser L."/>
            <person name="Chang Y.J."/>
            <person name="Jeffries C.D."/>
            <person name="Detter J.C."/>
            <person name="Rohde M."/>
            <person name="Brambilla E."/>
            <person name="Spring S."/>
            <person name="Goker M."/>
            <person name="Sikorski J."/>
            <person name="Woyke T."/>
            <person name="Bristow J."/>
            <person name="Eisen J.A."/>
            <person name="Markowitz V."/>
            <person name="Hugenholtz P."/>
            <person name="Klenk H.P."/>
            <person name="Kyrpides N.C."/>
        </authorList>
    </citation>
    <scope>NUCLEOTIDE SEQUENCE [LARGE SCALE GENOMIC DNA]</scope>
    <source>
        <strain evidence="8">DSM 11293 / JCM 15392 / SEBR 4228</strain>
    </source>
</reference>
<keyword evidence="2 5" id="KW-0812">Transmembrane</keyword>
<organism evidence="7 8">
    <name type="scientific">Sediminispirochaeta smaragdinae (strain DSM 11293 / JCM 15392 / SEBR 4228)</name>
    <name type="common">Spirochaeta smaragdinae</name>
    <dbReference type="NCBI Taxonomy" id="573413"/>
    <lineage>
        <taxon>Bacteria</taxon>
        <taxon>Pseudomonadati</taxon>
        <taxon>Spirochaetota</taxon>
        <taxon>Spirochaetia</taxon>
        <taxon>Spirochaetales</taxon>
        <taxon>Spirochaetaceae</taxon>
        <taxon>Sediminispirochaeta</taxon>
    </lineage>
</organism>
<evidence type="ECO:0000256" key="5">
    <source>
        <dbReference type="SAM" id="Phobius"/>
    </source>
</evidence>
<dbReference type="PANTHER" id="PTHR43066">
    <property type="entry name" value="RHOMBOID-RELATED PROTEIN"/>
    <property type="match status" value="1"/>
</dbReference>
<feature type="transmembrane region" description="Helical" evidence="5">
    <location>
        <begin position="12"/>
        <end position="39"/>
    </location>
</feature>
<dbReference type="eggNOG" id="COG0705">
    <property type="taxonomic scope" value="Bacteria"/>
</dbReference>
<dbReference type="SUPFAM" id="SSF144091">
    <property type="entry name" value="Rhomboid-like"/>
    <property type="match status" value="1"/>
</dbReference>
<dbReference type="OrthoDB" id="5419261at2"/>
<evidence type="ECO:0000256" key="3">
    <source>
        <dbReference type="ARBA" id="ARBA00022989"/>
    </source>
</evidence>